<dbReference type="WBParaSite" id="ECPE_0000923501-mRNA-1">
    <property type="protein sequence ID" value="ECPE_0000923501-mRNA-1"/>
    <property type="gene ID" value="ECPE_0000923501"/>
</dbReference>
<keyword evidence="4 6" id="KW-0949">S-adenosyl-L-methionine</keyword>
<dbReference type="GO" id="GO:0042054">
    <property type="term" value="F:histone methyltransferase activity"/>
    <property type="evidence" value="ECO:0007669"/>
    <property type="project" value="TreeGrafter"/>
</dbReference>
<dbReference type="InterPro" id="IPR041698">
    <property type="entry name" value="Methyltransf_25"/>
</dbReference>
<evidence type="ECO:0000256" key="4">
    <source>
        <dbReference type="ARBA" id="ARBA00022691"/>
    </source>
</evidence>
<dbReference type="OrthoDB" id="245173at2759"/>
<gene>
    <name evidence="8" type="ORF">ECPE_LOCUS9207</name>
</gene>
<evidence type="ECO:0000313" key="10">
    <source>
        <dbReference type="WBParaSite" id="ECPE_0000923501-mRNA-1"/>
    </source>
</evidence>
<evidence type="ECO:0000313" key="8">
    <source>
        <dbReference type="EMBL" id="VDP84978.1"/>
    </source>
</evidence>
<dbReference type="EMBL" id="UZAN01047071">
    <property type="protein sequence ID" value="VDP84978.1"/>
    <property type="molecule type" value="Genomic_DNA"/>
</dbReference>
<proteinExistence type="predicted"/>
<dbReference type="PROSITE" id="PS51678">
    <property type="entry name" value="SAM_MT_PRMT"/>
    <property type="match status" value="1"/>
</dbReference>
<dbReference type="SUPFAM" id="SSF53335">
    <property type="entry name" value="S-adenosyl-L-methionine-dependent methyltransferases"/>
    <property type="match status" value="1"/>
</dbReference>
<accession>A0A183AQH2</accession>
<reference evidence="10" key="1">
    <citation type="submission" date="2016-06" db="UniProtKB">
        <authorList>
            <consortium name="WormBaseParasite"/>
        </authorList>
    </citation>
    <scope>IDENTIFICATION</scope>
</reference>
<feature type="domain" description="Methyltransferase" evidence="7">
    <location>
        <begin position="79"/>
        <end position="177"/>
    </location>
</feature>
<dbReference type="EC" id="2.1.1.319" evidence="1"/>
<sequence length="347" mass="38356">MSRRLLSTLASSDATEIPNATESNLFSSIACSDPSDSAYFCSYGHFAIHAEMINDVVRTKSYRDFILSNASTHFAGKRVLDVGCGSGILSLFAAEAGALHVYGVEASVEIFTAAQETVIANRLADRITLLRDCAENAKLPVDQVDVIISEWMGYFLLFESMLDSVIQVALRYLAPDGHIYPRHYSLCLLGVSCGEKLRHDCVELWNNVYGFEMPALRRAALTEAHILDMGDARVLGPVDALHGFRILTKNPCHLYTLDLDAILRQRRDHPANEWSDLQSAEGPIDLFVNPDSPSNGDVTFRLDAFVGYFDVRFDDDAPHQGVIGMHEHLEPLSTEVQPSNVFDGMPS</sequence>
<evidence type="ECO:0000256" key="1">
    <source>
        <dbReference type="ARBA" id="ARBA00011925"/>
    </source>
</evidence>
<keyword evidence="9" id="KW-1185">Reference proteome</keyword>
<dbReference type="FunFam" id="3.40.50.150:FF:000003">
    <property type="entry name" value="Blast:Protein arginine N-methyltransferase 1"/>
    <property type="match status" value="1"/>
</dbReference>
<dbReference type="GO" id="GO:0005634">
    <property type="term" value="C:nucleus"/>
    <property type="evidence" value="ECO:0007669"/>
    <property type="project" value="TreeGrafter"/>
</dbReference>
<dbReference type="CDD" id="cd02440">
    <property type="entry name" value="AdoMet_MTases"/>
    <property type="match status" value="1"/>
</dbReference>
<evidence type="ECO:0000256" key="5">
    <source>
        <dbReference type="ARBA" id="ARBA00049303"/>
    </source>
</evidence>
<dbReference type="AlphaFoldDB" id="A0A183AQH2"/>
<name>A0A183AQH2_9TREM</name>
<dbReference type="InterPro" id="IPR029063">
    <property type="entry name" value="SAM-dependent_MTases_sf"/>
</dbReference>
<dbReference type="InterPro" id="IPR025799">
    <property type="entry name" value="Arg_MeTrfase"/>
</dbReference>
<reference evidence="8 9" key="2">
    <citation type="submission" date="2018-11" db="EMBL/GenBank/DDBJ databases">
        <authorList>
            <consortium name="Pathogen Informatics"/>
        </authorList>
    </citation>
    <scope>NUCLEOTIDE SEQUENCE [LARGE SCALE GENOMIC DNA]</scope>
    <source>
        <strain evidence="8 9">Egypt</strain>
    </source>
</reference>
<keyword evidence="3 6" id="KW-0808">Transferase</keyword>
<comment type="catalytic activity">
    <reaction evidence="5">
        <text>L-arginyl-[protein] + S-adenosyl-L-methionine = N(omega)-methyl-L-arginyl-[protein] + S-adenosyl-L-homocysteine + H(+)</text>
        <dbReference type="Rhea" id="RHEA:48100"/>
        <dbReference type="Rhea" id="RHEA-COMP:10532"/>
        <dbReference type="Rhea" id="RHEA-COMP:11990"/>
        <dbReference type="ChEBI" id="CHEBI:15378"/>
        <dbReference type="ChEBI" id="CHEBI:29965"/>
        <dbReference type="ChEBI" id="CHEBI:57856"/>
        <dbReference type="ChEBI" id="CHEBI:59789"/>
        <dbReference type="ChEBI" id="CHEBI:65280"/>
    </reaction>
    <physiologicalReaction direction="left-to-right" evidence="5">
        <dbReference type="Rhea" id="RHEA:48101"/>
    </physiologicalReaction>
</comment>
<evidence type="ECO:0000256" key="3">
    <source>
        <dbReference type="ARBA" id="ARBA00022679"/>
    </source>
</evidence>
<evidence type="ECO:0000313" key="9">
    <source>
        <dbReference type="Proteomes" id="UP000272942"/>
    </source>
</evidence>
<dbReference type="Proteomes" id="UP000272942">
    <property type="component" value="Unassembled WGS sequence"/>
</dbReference>
<dbReference type="PANTHER" id="PTHR11006">
    <property type="entry name" value="PROTEIN ARGININE N-METHYLTRANSFERASE"/>
    <property type="match status" value="1"/>
</dbReference>
<protein>
    <recommendedName>
        <fullName evidence="1">type I protein arginine methyltransferase</fullName>
        <ecNumber evidence="1">2.1.1.319</ecNumber>
    </recommendedName>
</protein>
<dbReference type="Pfam" id="PF13649">
    <property type="entry name" value="Methyltransf_25"/>
    <property type="match status" value="1"/>
</dbReference>
<keyword evidence="2 6" id="KW-0489">Methyltransferase</keyword>
<evidence type="ECO:0000259" key="7">
    <source>
        <dbReference type="Pfam" id="PF13649"/>
    </source>
</evidence>
<dbReference type="GO" id="GO:0032259">
    <property type="term" value="P:methylation"/>
    <property type="evidence" value="ECO:0007669"/>
    <property type="project" value="UniProtKB-KW"/>
</dbReference>
<dbReference type="PANTHER" id="PTHR11006:SF53">
    <property type="entry name" value="PROTEIN ARGININE N-METHYLTRANSFERASE 3"/>
    <property type="match status" value="1"/>
</dbReference>
<dbReference type="Gene3D" id="3.40.50.150">
    <property type="entry name" value="Vaccinia Virus protein VP39"/>
    <property type="match status" value="1"/>
</dbReference>
<organism evidence="10">
    <name type="scientific">Echinostoma caproni</name>
    <dbReference type="NCBI Taxonomy" id="27848"/>
    <lineage>
        <taxon>Eukaryota</taxon>
        <taxon>Metazoa</taxon>
        <taxon>Spiralia</taxon>
        <taxon>Lophotrochozoa</taxon>
        <taxon>Platyhelminthes</taxon>
        <taxon>Trematoda</taxon>
        <taxon>Digenea</taxon>
        <taxon>Plagiorchiida</taxon>
        <taxon>Echinostomata</taxon>
        <taxon>Echinostomatoidea</taxon>
        <taxon>Echinostomatidae</taxon>
        <taxon>Echinostoma</taxon>
    </lineage>
</organism>
<evidence type="ECO:0000256" key="6">
    <source>
        <dbReference type="PROSITE-ProRule" id="PRU01015"/>
    </source>
</evidence>
<dbReference type="Gene3D" id="2.70.160.11">
    <property type="entry name" value="Hnrnp arginine n-methyltransferase1"/>
    <property type="match status" value="1"/>
</dbReference>
<dbReference type="GO" id="GO:0035242">
    <property type="term" value="F:protein-arginine omega-N asymmetric methyltransferase activity"/>
    <property type="evidence" value="ECO:0007669"/>
    <property type="project" value="UniProtKB-EC"/>
</dbReference>
<evidence type="ECO:0000256" key="2">
    <source>
        <dbReference type="ARBA" id="ARBA00022603"/>
    </source>
</evidence>